<sequence>MNFTFFLRAVAAVRTAAVTTSSVCSGDGDRSRPKRSSHPQLPDCSVLSLDKGQGVLCSRTEVALPSVGPSSQ</sequence>
<dbReference type="AlphaFoldDB" id="A0A4U6WJP9"/>
<protein>
    <recommendedName>
        <fullName evidence="5">Secreted protein</fullName>
    </recommendedName>
</protein>
<proteinExistence type="predicted"/>
<feature type="chain" id="PRO_5020952735" description="Secreted protein" evidence="2">
    <location>
        <begin position="18"/>
        <end position="72"/>
    </location>
</feature>
<name>A0A4U6WJP9_SETVI</name>
<dbReference type="Gramene" id="TKW41679">
    <property type="protein sequence ID" value="TKW41679"/>
    <property type="gene ID" value="SEVIR_1G333050v2"/>
</dbReference>
<evidence type="ECO:0000256" key="2">
    <source>
        <dbReference type="SAM" id="SignalP"/>
    </source>
</evidence>
<feature type="signal peptide" evidence="2">
    <location>
        <begin position="1"/>
        <end position="17"/>
    </location>
</feature>
<accession>A0A4U6WJP9</accession>
<feature type="region of interest" description="Disordered" evidence="1">
    <location>
        <begin position="22"/>
        <end position="45"/>
    </location>
</feature>
<keyword evidence="2" id="KW-0732">Signal</keyword>
<gene>
    <name evidence="3" type="ORF">SEVIR_1G333050v2</name>
</gene>
<dbReference type="Proteomes" id="UP000298652">
    <property type="component" value="Chromosome 1"/>
</dbReference>
<evidence type="ECO:0000313" key="4">
    <source>
        <dbReference type="Proteomes" id="UP000298652"/>
    </source>
</evidence>
<keyword evidence="4" id="KW-1185">Reference proteome</keyword>
<reference evidence="3" key="1">
    <citation type="submission" date="2019-03" db="EMBL/GenBank/DDBJ databases">
        <title>WGS assembly of Setaria viridis.</title>
        <authorList>
            <person name="Huang P."/>
            <person name="Jenkins J."/>
            <person name="Grimwood J."/>
            <person name="Barry K."/>
            <person name="Healey A."/>
            <person name="Mamidi S."/>
            <person name="Sreedasyam A."/>
            <person name="Shu S."/>
            <person name="Feldman M."/>
            <person name="Wu J."/>
            <person name="Yu Y."/>
            <person name="Chen C."/>
            <person name="Johnson J."/>
            <person name="Rokhsar D."/>
            <person name="Baxter I."/>
            <person name="Schmutz J."/>
            <person name="Brutnell T."/>
            <person name="Kellogg E."/>
        </authorList>
    </citation>
    <scope>NUCLEOTIDE SEQUENCE [LARGE SCALE GENOMIC DNA]</scope>
</reference>
<evidence type="ECO:0000313" key="3">
    <source>
        <dbReference type="EMBL" id="TKW41679.1"/>
    </source>
</evidence>
<dbReference type="EMBL" id="CM016552">
    <property type="protein sequence ID" value="TKW41679.1"/>
    <property type="molecule type" value="Genomic_DNA"/>
</dbReference>
<organism evidence="3 4">
    <name type="scientific">Setaria viridis</name>
    <name type="common">Green bristlegrass</name>
    <name type="synonym">Setaria italica subsp. viridis</name>
    <dbReference type="NCBI Taxonomy" id="4556"/>
    <lineage>
        <taxon>Eukaryota</taxon>
        <taxon>Viridiplantae</taxon>
        <taxon>Streptophyta</taxon>
        <taxon>Embryophyta</taxon>
        <taxon>Tracheophyta</taxon>
        <taxon>Spermatophyta</taxon>
        <taxon>Magnoliopsida</taxon>
        <taxon>Liliopsida</taxon>
        <taxon>Poales</taxon>
        <taxon>Poaceae</taxon>
        <taxon>PACMAD clade</taxon>
        <taxon>Panicoideae</taxon>
        <taxon>Panicodae</taxon>
        <taxon>Paniceae</taxon>
        <taxon>Cenchrinae</taxon>
        <taxon>Setaria</taxon>
    </lineage>
</organism>
<evidence type="ECO:0000256" key="1">
    <source>
        <dbReference type="SAM" id="MobiDB-lite"/>
    </source>
</evidence>
<evidence type="ECO:0008006" key="5">
    <source>
        <dbReference type="Google" id="ProtNLM"/>
    </source>
</evidence>